<evidence type="ECO:0000313" key="2">
    <source>
        <dbReference type="Proteomes" id="UP001152320"/>
    </source>
</evidence>
<dbReference type="SUPFAM" id="SSF57756">
    <property type="entry name" value="Retrovirus zinc finger-like domains"/>
    <property type="match status" value="1"/>
</dbReference>
<dbReference type="Proteomes" id="UP001152320">
    <property type="component" value="Chromosome 12"/>
</dbReference>
<gene>
    <name evidence="1" type="ORF">HOLleu_26148</name>
</gene>
<evidence type="ECO:0008006" key="3">
    <source>
        <dbReference type="Google" id="ProtNLM"/>
    </source>
</evidence>
<dbReference type="GO" id="GO:0003676">
    <property type="term" value="F:nucleic acid binding"/>
    <property type="evidence" value="ECO:0007669"/>
    <property type="project" value="InterPro"/>
</dbReference>
<keyword evidence="2" id="KW-1185">Reference proteome</keyword>
<proteinExistence type="predicted"/>
<dbReference type="AlphaFoldDB" id="A0A9Q1BTW3"/>
<dbReference type="InterPro" id="IPR036875">
    <property type="entry name" value="Znf_CCHC_sf"/>
</dbReference>
<dbReference type="GO" id="GO:0008270">
    <property type="term" value="F:zinc ion binding"/>
    <property type="evidence" value="ECO:0007669"/>
    <property type="project" value="InterPro"/>
</dbReference>
<comment type="caution">
    <text evidence="1">The sequence shown here is derived from an EMBL/GenBank/DDBJ whole genome shotgun (WGS) entry which is preliminary data.</text>
</comment>
<accession>A0A9Q1BTW3</accession>
<name>A0A9Q1BTW3_HOLLE</name>
<protein>
    <recommendedName>
        <fullName evidence="3">CCHC-type domain-containing protein</fullName>
    </recommendedName>
</protein>
<dbReference type="OrthoDB" id="8050225at2759"/>
<evidence type="ECO:0000313" key="1">
    <source>
        <dbReference type="EMBL" id="KAJ8032588.1"/>
    </source>
</evidence>
<dbReference type="EMBL" id="JAIZAY010000012">
    <property type="protein sequence ID" value="KAJ8032588.1"/>
    <property type="molecule type" value="Genomic_DNA"/>
</dbReference>
<organism evidence="1 2">
    <name type="scientific">Holothuria leucospilota</name>
    <name type="common">Black long sea cucumber</name>
    <name type="synonym">Mertensiothuria leucospilota</name>
    <dbReference type="NCBI Taxonomy" id="206669"/>
    <lineage>
        <taxon>Eukaryota</taxon>
        <taxon>Metazoa</taxon>
        <taxon>Echinodermata</taxon>
        <taxon>Eleutherozoa</taxon>
        <taxon>Echinozoa</taxon>
        <taxon>Holothuroidea</taxon>
        <taxon>Aspidochirotacea</taxon>
        <taxon>Aspidochirotida</taxon>
        <taxon>Holothuriidae</taxon>
        <taxon>Holothuria</taxon>
    </lineage>
</organism>
<reference evidence="1" key="1">
    <citation type="submission" date="2021-10" db="EMBL/GenBank/DDBJ databases">
        <title>Tropical sea cucumber genome reveals ecological adaptation and Cuvierian tubules defense mechanism.</title>
        <authorList>
            <person name="Chen T."/>
        </authorList>
    </citation>
    <scope>NUCLEOTIDE SEQUENCE</scope>
    <source>
        <strain evidence="1">Nanhai2018</strain>
        <tissue evidence="1">Muscle</tissue>
    </source>
</reference>
<dbReference type="Gene3D" id="4.10.60.10">
    <property type="entry name" value="Zinc finger, CCHC-type"/>
    <property type="match status" value="1"/>
</dbReference>
<sequence length="241" mass="27797">MNRAISEGVNIGYQHYQVEQIHQPKAPIQCHNCQRFGHFAGNCTHWKTCLRCAGKHSLQECTQPRDEPECANCQRTHIATYKGCSKYQRELHNLQTRQKGQKIMQSEPQVTHPNKKQNPQTDIAEVTKAHQEEIAKLKETHHPYIEEAKRQQVEADKETFHKIIKETTKQIESMKKQVIEFISEVLLQVTPEHGENALTSKSKAKTISHLVRQHFGLIVSPDQIHNTFRKKSDTSPTKPNL</sequence>